<organism evidence="10 11">
    <name type="scientific">Bionectria ochroleuca</name>
    <name type="common">Gliocladium roseum</name>
    <dbReference type="NCBI Taxonomy" id="29856"/>
    <lineage>
        <taxon>Eukaryota</taxon>
        <taxon>Fungi</taxon>
        <taxon>Dikarya</taxon>
        <taxon>Ascomycota</taxon>
        <taxon>Pezizomycotina</taxon>
        <taxon>Sordariomycetes</taxon>
        <taxon>Hypocreomycetidae</taxon>
        <taxon>Hypocreales</taxon>
        <taxon>Bionectriaceae</taxon>
        <taxon>Clonostachys</taxon>
    </lineage>
</organism>
<keyword evidence="11" id="KW-1185">Reference proteome</keyword>
<feature type="compositionally biased region" description="Polar residues" evidence="8">
    <location>
        <begin position="639"/>
        <end position="657"/>
    </location>
</feature>
<evidence type="ECO:0000259" key="9">
    <source>
        <dbReference type="SMART" id="SM00906"/>
    </source>
</evidence>
<keyword evidence="5" id="KW-0238">DNA-binding</keyword>
<proteinExistence type="predicted"/>
<protein>
    <recommendedName>
        <fullName evidence="9">Xylanolytic transcriptional activator regulatory domain-containing protein</fullName>
    </recommendedName>
</protein>
<feature type="region of interest" description="Disordered" evidence="8">
    <location>
        <begin position="1"/>
        <end position="33"/>
    </location>
</feature>
<evidence type="ECO:0000256" key="3">
    <source>
        <dbReference type="ARBA" id="ARBA00022833"/>
    </source>
</evidence>
<accession>A0ABY6UK70</accession>
<keyword evidence="7" id="KW-0539">Nucleus</keyword>
<feature type="region of interest" description="Disordered" evidence="8">
    <location>
        <begin position="628"/>
        <end position="694"/>
    </location>
</feature>
<name>A0ABY6UK70_BIOOC</name>
<evidence type="ECO:0000256" key="4">
    <source>
        <dbReference type="ARBA" id="ARBA00023015"/>
    </source>
</evidence>
<comment type="caution">
    <text evidence="10">The sequence shown here is derived from an EMBL/GenBank/DDBJ whole genome shotgun (WGS) entry which is preliminary data.</text>
</comment>
<dbReference type="Pfam" id="PF04082">
    <property type="entry name" value="Fungal_trans"/>
    <property type="match status" value="1"/>
</dbReference>
<dbReference type="InterPro" id="IPR036864">
    <property type="entry name" value="Zn2-C6_fun-type_DNA-bd_sf"/>
</dbReference>
<dbReference type="Proteomes" id="UP000766486">
    <property type="component" value="Unassembled WGS sequence"/>
</dbReference>
<evidence type="ECO:0000256" key="1">
    <source>
        <dbReference type="ARBA" id="ARBA00004123"/>
    </source>
</evidence>
<dbReference type="PANTHER" id="PTHR31313">
    <property type="entry name" value="TY1 ENHANCER ACTIVATOR"/>
    <property type="match status" value="1"/>
</dbReference>
<evidence type="ECO:0000313" key="10">
    <source>
        <dbReference type="EMBL" id="VUC31664.1"/>
    </source>
</evidence>
<keyword evidence="3" id="KW-0862">Zinc</keyword>
<feature type="domain" description="Xylanolytic transcriptional activator regulatory" evidence="9">
    <location>
        <begin position="331"/>
        <end position="408"/>
    </location>
</feature>
<keyword evidence="4" id="KW-0805">Transcription regulation</keyword>
<dbReference type="EMBL" id="CABFNS010000833">
    <property type="protein sequence ID" value="VUC31664.1"/>
    <property type="molecule type" value="Genomic_DNA"/>
</dbReference>
<evidence type="ECO:0000256" key="6">
    <source>
        <dbReference type="ARBA" id="ARBA00023163"/>
    </source>
</evidence>
<dbReference type="CDD" id="cd00067">
    <property type="entry name" value="GAL4"/>
    <property type="match status" value="1"/>
</dbReference>
<feature type="compositionally biased region" description="Polar residues" evidence="8">
    <location>
        <begin position="674"/>
        <end position="686"/>
    </location>
</feature>
<comment type="subcellular location">
    <subcellularLocation>
        <location evidence="1">Nucleus</location>
    </subcellularLocation>
</comment>
<evidence type="ECO:0000256" key="5">
    <source>
        <dbReference type="ARBA" id="ARBA00023125"/>
    </source>
</evidence>
<gene>
    <name evidence="10" type="ORF">CLO192961_LOCUS305661</name>
</gene>
<keyword evidence="6" id="KW-0804">Transcription</keyword>
<evidence type="ECO:0000256" key="2">
    <source>
        <dbReference type="ARBA" id="ARBA00022723"/>
    </source>
</evidence>
<dbReference type="InterPro" id="IPR051615">
    <property type="entry name" value="Transcr_Regulatory_Elem"/>
</dbReference>
<sequence>MPQVELRSQADVGRAPPEANMPLEPAKSCDGKRPTCQRCEDRHLACVYTTEADQRGSISRSYISLLRNRVSTLESVLKLHCIDVDASIALIETGKSRISPQEKDIDCLSDSVSSQGLNQSSKKSDIVAGSGNYPFGKALEERNKSFFSTTSGRSDLHLPITASNDASHVDGAYENNQLPNPGQERFNLYSQSLTEETLRMLPSELTENLIDLYFEWEQPWLQVVDETLFRDSRERNGRYFSPLLLCCILAIASRFSDDTRVRSDPEDPNTAGLIFLEHAEALLHFDLKWPNITTVQSLTIMAIFYVVCKNPSGVVPVKLNTLQATGADAAGWLHHGMATGLIIDMGLNIDSTSVTGSASLTKQEIQLRRQIYWALYSSDKLFASYTGRVCTMLDTQGSVPLPIVPDPHDALTSQKSISLVSLQRGLITQCQILEDILMKLYAPKKLMSVAEKKSFFDSCLLALQDWFFSLPNELKIKPSDGSDIFGPSPHAYILHMVHHTSIILLSKPFLPQKRSPNFNLEPRVEPDTDIEKRAYALCCRSASEISILGNRYREAFTSFRRSPLTATHCTLTAALVNLFLSDSSWNFGPKRSSIDLRSNMMTLQELSDSWTPPRRYWQRLSHVISTLKKDSSSEKSQDTIEASQMSQDQGTRSNDNSPEPGAFETVRQRREAAITSQIHKPNATHTMTDDLFHSNSENFESPSYSMNLDELDFSTLENLPWDYTCDAPYYSDFQWF</sequence>
<dbReference type="InterPro" id="IPR007219">
    <property type="entry name" value="XnlR_reg_dom"/>
</dbReference>
<reference evidence="10 11" key="1">
    <citation type="submission" date="2019-06" db="EMBL/GenBank/DDBJ databases">
        <authorList>
            <person name="Broberg M."/>
        </authorList>
    </citation>
    <scope>NUCLEOTIDE SEQUENCE [LARGE SCALE GENOMIC DNA]</scope>
</reference>
<dbReference type="SMART" id="SM00906">
    <property type="entry name" value="Fungal_trans"/>
    <property type="match status" value="1"/>
</dbReference>
<evidence type="ECO:0000256" key="7">
    <source>
        <dbReference type="ARBA" id="ARBA00023242"/>
    </source>
</evidence>
<keyword evidence="2" id="KW-0479">Metal-binding</keyword>
<dbReference type="Gene3D" id="4.10.240.10">
    <property type="entry name" value="Zn(2)-C6 fungal-type DNA-binding domain"/>
    <property type="match status" value="1"/>
</dbReference>
<feature type="compositionally biased region" description="Basic and acidic residues" evidence="8">
    <location>
        <begin position="628"/>
        <end position="638"/>
    </location>
</feature>
<dbReference type="CDD" id="cd12148">
    <property type="entry name" value="fungal_TF_MHR"/>
    <property type="match status" value="1"/>
</dbReference>
<evidence type="ECO:0000256" key="8">
    <source>
        <dbReference type="SAM" id="MobiDB-lite"/>
    </source>
</evidence>
<dbReference type="InterPro" id="IPR001138">
    <property type="entry name" value="Zn2Cys6_DnaBD"/>
</dbReference>
<dbReference type="PANTHER" id="PTHR31313:SF83">
    <property type="entry name" value="ZN(II)2CYS6 TRANSCRIPTION FACTOR (EUROFUNG)"/>
    <property type="match status" value="1"/>
</dbReference>
<evidence type="ECO:0000313" key="11">
    <source>
        <dbReference type="Proteomes" id="UP000766486"/>
    </source>
</evidence>